<accession>A0A0A0M093</accession>
<feature type="binding site" evidence="6">
    <location>
        <position position="27"/>
    </location>
    <ligand>
        <name>Ca(2+)</name>
        <dbReference type="ChEBI" id="CHEBI:29108"/>
        <label>1</label>
    </ligand>
</feature>
<dbReference type="InterPro" id="IPR037104">
    <property type="entry name" value="Annexin_sf"/>
</dbReference>
<feature type="binding site" evidence="6">
    <location>
        <position position="67"/>
    </location>
    <ligand>
        <name>Ca(2+)</name>
        <dbReference type="ChEBI" id="CHEBI:29108"/>
        <label>1</label>
    </ligand>
</feature>
<dbReference type="GO" id="GO:0005544">
    <property type="term" value="F:calcium-dependent phospholipid binding"/>
    <property type="evidence" value="ECO:0000318"/>
    <property type="project" value="GO_Central"/>
</dbReference>
<dbReference type="Proteomes" id="UP000029981">
    <property type="component" value="Chromosome 1"/>
</dbReference>
<keyword evidence="4" id="KW-0041">Annexin</keyword>
<dbReference type="InterPro" id="IPR001464">
    <property type="entry name" value="Annexin"/>
</dbReference>
<evidence type="ECO:0000256" key="3">
    <source>
        <dbReference type="ARBA" id="ARBA00022837"/>
    </source>
</evidence>
<reference evidence="7 8" key="3">
    <citation type="journal article" date="2010" name="BMC Genomics">
        <title>Transcriptome sequencing and comparative analysis of cucumber flowers with different sex types.</title>
        <authorList>
            <person name="Guo S."/>
            <person name="Zheng Y."/>
            <person name="Joung J.G."/>
            <person name="Liu S."/>
            <person name="Zhang Z."/>
            <person name="Crasta O.R."/>
            <person name="Sobral B.W."/>
            <person name="Xu Y."/>
            <person name="Huang S."/>
            <person name="Fei Z."/>
        </authorList>
    </citation>
    <scope>NUCLEOTIDE SEQUENCE [LARGE SCALE GENOMIC DNA]</scope>
    <source>
        <strain evidence="8">cv. 9930</strain>
    </source>
</reference>
<dbReference type="Gene3D" id="1.10.220.10">
    <property type="entry name" value="Annexin"/>
    <property type="match status" value="4"/>
</dbReference>
<dbReference type="SUPFAM" id="SSF47874">
    <property type="entry name" value="Annexin"/>
    <property type="match status" value="1"/>
</dbReference>
<dbReference type="EMBL" id="CM002922">
    <property type="protein sequence ID" value="KGN66532.1"/>
    <property type="molecule type" value="Genomic_DNA"/>
</dbReference>
<dbReference type="InterPro" id="IPR018502">
    <property type="entry name" value="Annexin_repeat"/>
</dbReference>
<dbReference type="PRINTS" id="PR01814">
    <property type="entry name" value="ANNEXINPLANT"/>
</dbReference>
<dbReference type="eggNOG" id="KOG0819">
    <property type="taxonomic scope" value="Eukaryota"/>
</dbReference>
<dbReference type="PRINTS" id="PR00196">
    <property type="entry name" value="ANNEXIN"/>
</dbReference>
<dbReference type="GO" id="GO:0009409">
    <property type="term" value="P:response to cold"/>
    <property type="evidence" value="ECO:0000318"/>
    <property type="project" value="GO_Central"/>
</dbReference>
<evidence type="ECO:0008006" key="9">
    <source>
        <dbReference type="Google" id="ProtNLM"/>
    </source>
</evidence>
<reference evidence="7 8" key="4">
    <citation type="journal article" date="2011" name="BMC Genomics">
        <title>RNA-Seq improves annotation of protein-coding genes in the cucumber genome.</title>
        <authorList>
            <person name="Li Z."/>
            <person name="Zhang Z."/>
            <person name="Yan P."/>
            <person name="Huang S."/>
            <person name="Fei Z."/>
            <person name="Lin K."/>
        </authorList>
    </citation>
    <scope>NUCLEOTIDE SEQUENCE [LARGE SCALE GENOMIC DNA]</scope>
    <source>
        <strain evidence="8">cv. 9930</strain>
    </source>
</reference>
<dbReference type="FunFam" id="1.10.220.10:FF:000008">
    <property type="entry name" value="Annexin"/>
    <property type="match status" value="1"/>
</dbReference>
<keyword evidence="8" id="KW-1185">Reference proteome</keyword>
<dbReference type="GO" id="GO:0005737">
    <property type="term" value="C:cytoplasm"/>
    <property type="evidence" value="ECO:0000318"/>
    <property type="project" value="GO_Central"/>
</dbReference>
<evidence type="ECO:0000256" key="2">
    <source>
        <dbReference type="ARBA" id="ARBA00022737"/>
    </source>
</evidence>
<evidence type="ECO:0000256" key="6">
    <source>
        <dbReference type="PIRSR" id="PIRSR609118-1"/>
    </source>
</evidence>
<protein>
    <recommendedName>
        <fullName evidence="9">Annexin</fullName>
    </recommendedName>
</protein>
<dbReference type="FunFam" id="1.10.220.10:FF:000001">
    <property type="entry name" value="Annexin"/>
    <property type="match status" value="1"/>
</dbReference>
<evidence type="ECO:0000313" key="7">
    <source>
        <dbReference type="EMBL" id="KGN66532.1"/>
    </source>
</evidence>
<dbReference type="OrthoDB" id="37886at2759"/>
<evidence type="ECO:0000256" key="1">
    <source>
        <dbReference type="ARBA" id="ARBA00022723"/>
    </source>
</evidence>
<dbReference type="OMA" id="ERAICLW"/>
<dbReference type="PANTHER" id="PTHR10502">
    <property type="entry name" value="ANNEXIN"/>
    <property type="match status" value="1"/>
</dbReference>
<dbReference type="GO" id="GO:0009414">
    <property type="term" value="P:response to water deprivation"/>
    <property type="evidence" value="ECO:0000318"/>
    <property type="project" value="GO_Central"/>
</dbReference>
<dbReference type="InterPro" id="IPR009118">
    <property type="entry name" value="AnnexinD_plant"/>
</dbReference>
<organism evidence="7 8">
    <name type="scientific">Cucumis sativus</name>
    <name type="common">Cucumber</name>
    <dbReference type="NCBI Taxonomy" id="3659"/>
    <lineage>
        <taxon>Eukaryota</taxon>
        <taxon>Viridiplantae</taxon>
        <taxon>Streptophyta</taxon>
        <taxon>Embryophyta</taxon>
        <taxon>Tracheophyta</taxon>
        <taxon>Spermatophyta</taxon>
        <taxon>Magnoliopsida</taxon>
        <taxon>eudicotyledons</taxon>
        <taxon>Gunneridae</taxon>
        <taxon>Pentapetalae</taxon>
        <taxon>rosids</taxon>
        <taxon>fabids</taxon>
        <taxon>Cucurbitales</taxon>
        <taxon>Cucurbitaceae</taxon>
        <taxon>Benincaseae</taxon>
        <taxon>Cucumis</taxon>
    </lineage>
</organism>
<dbReference type="GO" id="GO:0009408">
    <property type="term" value="P:response to heat"/>
    <property type="evidence" value="ECO:0000318"/>
    <property type="project" value="GO_Central"/>
</dbReference>
<feature type="binding site" evidence="6">
    <location>
        <position position="298"/>
    </location>
    <ligand>
        <name>Ca(2+)</name>
        <dbReference type="ChEBI" id="CHEBI:29108"/>
        <label>3</label>
    </ligand>
</feature>
<dbReference type="PROSITE" id="PS51897">
    <property type="entry name" value="ANNEXIN_2"/>
    <property type="match status" value="4"/>
</dbReference>
<sequence>MATLITPKYFSPVEDAENIKKACLGLGTDENAIISILGHRNATQRKLIRLAYEEIYNEDLIQQLNSELCGDFERAICHWTLDPADRDATLANNALKSSTPDYRVIIEIACVQSAEDLLAVKRAYRFRFKRSLEEDVASCTTGNMRKLLVGVVSAYRCEGNEIDENMAELEANIIDDEIKGKGLKNNEEMIRIVSTRSKPQLHATFNRYRDIHATSITKGLIGDSSDEYLAALRTVIRCIRDPKKYYAKVLRNAMNTDRVDKDGISRVIVTRAEKDLKEIMEMYLKRNNISLEEAVSREIGGDYKAFLLALLGIDQPLNLKD</sequence>
<keyword evidence="3 6" id="KW-0106">Calcium</keyword>
<dbReference type="Pfam" id="PF00191">
    <property type="entry name" value="Annexin"/>
    <property type="match status" value="4"/>
</dbReference>
<evidence type="ECO:0000256" key="4">
    <source>
        <dbReference type="ARBA" id="ARBA00023216"/>
    </source>
</evidence>
<name>A0A0A0M093_CUCSA</name>
<keyword evidence="5" id="KW-0111">Calcium/phospholipid-binding</keyword>
<dbReference type="GO" id="GO:0009651">
    <property type="term" value="P:response to salt stress"/>
    <property type="evidence" value="ECO:0000318"/>
    <property type="project" value="GO_Central"/>
</dbReference>
<keyword evidence="2" id="KW-0677">Repeat</keyword>
<dbReference type="AlphaFoldDB" id="A0A0A0M093"/>
<gene>
    <name evidence="7" type="ORF">Csa_1G627420</name>
</gene>
<proteinExistence type="predicted"/>
<dbReference type="GO" id="GO:0001786">
    <property type="term" value="F:phosphatidylserine binding"/>
    <property type="evidence" value="ECO:0000318"/>
    <property type="project" value="GO_Central"/>
</dbReference>
<dbReference type="FunFam" id="1.10.220.10:FF:000006">
    <property type="entry name" value="Annexin"/>
    <property type="match status" value="1"/>
</dbReference>
<dbReference type="GO" id="GO:0005509">
    <property type="term" value="F:calcium ion binding"/>
    <property type="evidence" value="ECO:0007669"/>
    <property type="project" value="InterPro"/>
</dbReference>
<dbReference type="FunFam" id="1.10.220.10:FF:000009">
    <property type="entry name" value="Annexin"/>
    <property type="match status" value="1"/>
</dbReference>
<evidence type="ECO:0000256" key="5">
    <source>
        <dbReference type="ARBA" id="ARBA00023302"/>
    </source>
</evidence>
<dbReference type="PANTHER" id="PTHR10502:SF193">
    <property type="entry name" value="ANNEXIN D8"/>
    <property type="match status" value="1"/>
</dbReference>
<dbReference type="SMART" id="SM00335">
    <property type="entry name" value="ANX"/>
    <property type="match status" value="4"/>
</dbReference>
<dbReference type="Gramene" id="KGN66532">
    <property type="protein sequence ID" value="KGN66532"/>
    <property type="gene ID" value="Csa_1G627420"/>
</dbReference>
<keyword evidence="1 6" id="KW-0479">Metal-binding</keyword>
<reference evidence="7 8" key="1">
    <citation type="journal article" date="2009" name="Nat. Genet.">
        <title>The genome of the cucumber, Cucumis sativus L.</title>
        <authorList>
            <person name="Huang S."/>
            <person name="Li R."/>
            <person name="Zhang Z."/>
            <person name="Li L."/>
            <person name="Gu X."/>
            <person name="Fan W."/>
            <person name="Lucas W.J."/>
            <person name="Wang X."/>
            <person name="Xie B."/>
            <person name="Ni P."/>
            <person name="Ren Y."/>
            <person name="Zhu H."/>
            <person name="Li J."/>
            <person name="Lin K."/>
            <person name="Jin W."/>
            <person name="Fei Z."/>
            <person name="Li G."/>
            <person name="Staub J."/>
            <person name="Kilian A."/>
            <person name="van der Vossen E.A."/>
            <person name="Wu Y."/>
            <person name="Guo J."/>
            <person name="He J."/>
            <person name="Jia Z."/>
            <person name="Ren Y."/>
            <person name="Tian G."/>
            <person name="Lu Y."/>
            <person name="Ruan J."/>
            <person name="Qian W."/>
            <person name="Wang M."/>
            <person name="Huang Q."/>
            <person name="Li B."/>
            <person name="Xuan Z."/>
            <person name="Cao J."/>
            <person name="Asan"/>
            <person name="Wu Z."/>
            <person name="Zhang J."/>
            <person name="Cai Q."/>
            <person name="Bai Y."/>
            <person name="Zhao B."/>
            <person name="Han Y."/>
            <person name="Li Y."/>
            <person name="Li X."/>
            <person name="Wang S."/>
            <person name="Shi Q."/>
            <person name="Liu S."/>
            <person name="Cho W.K."/>
            <person name="Kim J.Y."/>
            <person name="Xu Y."/>
            <person name="Heller-Uszynska K."/>
            <person name="Miao H."/>
            <person name="Cheng Z."/>
            <person name="Zhang S."/>
            <person name="Wu J."/>
            <person name="Yang Y."/>
            <person name="Kang H."/>
            <person name="Li M."/>
            <person name="Liang H."/>
            <person name="Ren X."/>
            <person name="Shi Z."/>
            <person name="Wen M."/>
            <person name="Jian M."/>
            <person name="Yang H."/>
            <person name="Zhang G."/>
            <person name="Yang Z."/>
            <person name="Chen R."/>
            <person name="Liu S."/>
            <person name="Li J."/>
            <person name="Ma L."/>
            <person name="Liu H."/>
            <person name="Zhou Y."/>
            <person name="Zhao J."/>
            <person name="Fang X."/>
            <person name="Li G."/>
            <person name="Fang L."/>
            <person name="Li Y."/>
            <person name="Liu D."/>
            <person name="Zheng H."/>
            <person name="Zhang Y."/>
            <person name="Qin N."/>
            <person name="Li Z."/>
            <person name="Yang G."/>
            <person name="Yang S."/>
            <person name="Bolund L."/>
            <person name="Kristiansen K."/>
            <person name="Zheng H."/>
            <person name="Li S."/>
            <person name="Zhang X."/>
            <person name="Yang H."/>
            <person name="Wang J."/>
            <person name="Sun R."/>
            <person name="Zhang B."/>
            <person name="Jiang S."/>
            <person name="Wang J."/>
            <person name="Du Y."/>
            <person name="Li S."/>
        </authorList>
    </citation>
    <scope>NUCLEOTIDE SEQUENCE [LARGE SCALE GENOMIC DNA]</scope>
    <source>
        <strain evidence="8">cv. 9930</strain>
    </source>
</reference>
<dbReference type="KEGG" id="csv:101216398"/>
<reference evidence="7 8" key="2">
    <citation type="journal article" date="2009" name="PLoS ONE">
        <title>An integrated genetic and cytogenetic map of the cucumber genome.</title>
        <authorList>
            <person name="Ren Y."/>
            <person name="Zhang Z."/>
            <person name="Liu J."/>
            <person name="Staub J.E."/>
            <person name="Han Y."/>
            <person name="Cheng Z."/>
            <person name="Li X."/>
            <person name="Lu J."/>
            <person name="Miao H."/>
            <person name="Kang H."/>
            <person name="Xie B."/>
            <person name="Gu X."/>
            <person name="Wang X."/>
            <person name="Du Y."/>
            <person name="Jin W."/>
            <person name="Huang S."/>
        </authorList>
    </citation>
    <scope>NUCLEOTIDE SEQUENCE [LARGE SCALE GENOMIC DNA]</scope>
    <source>
        <strain evidence="8">cv. 9930</strain>
    </source>
</reference>
<feature type="binding site" evidence="6">
    <location>
        <position position="25"/>
    </location>
    <ligand>
        <name>Ca(2+)</name>
        <dbReference type="ChEBI" id="CHEBI:29108"/>
        <label>1</label>
    </ligand>
</feature>
<dbReference type="GO" id="GO:0005886">
    <property type="term" value="C:plasma membrane"/>
    <property type="evidence" value="ECO:0000318"/>
    <property type="project" value="GO_Central"/>
</dbReference>
<evidence type="ECO:0000313" key="8">
    <source>
        <dbReference type="Proteomes" id="UP000029981"/>
    </source>
</evidence>